<accession>A0ABU7VV94</accession>
<name>A0ABU7VV94_9BACL</name>
<gene>
    <name evidence="2" type="ORF">V3851_17790</name>
</gene>
<keyword evidence="3" id="KW-1185">Reference proteome</keyword>
<organism evidence="2 3">
    <name type="scientific">Paenibacillus haidiansis</name>
    <dbReference type="NCBI Taxonomy" id="1574488"/>
    <lineage>
        <taxon>Bacteria</taxon>
        <taxon>Bacillati</taxon>
        <taxon>Bacillota</taxon>
        <taxon>Bacilli</taxon>
        <taxon>Bacillales</taxon>
        <taxon>Paenibacillaceae</taxon>
        <taxon>Paenibacillus</taxon>
    </lineage>
</organism>
<dbReference type="Proteomes" id="UP001306950">
    <property type="component" value="Unassembled WGS sequence"/>
</dbReference>
<dbReference type="InterPro" id="IPR046720">
    <property type="entry name" value="DUF6612"/>
</dbReference>
<dbReference type="RefSeq" id="WP_331847899.1">
    <property type="nucleotide sequence ID" value="NZ_JAZHPZ010000009.1"/>
</dbReference>
<feature type="chain" id="PRO_5046787588" evidence="1">
    <location>
        <begin position="26"/>
        <end position="292"/>
    </location>
</feature>
<feature type="signal peptide" evidence="1">
    <location>
        <begin position="1"/>
        <end position="25"/>
    </location>
</feature>
<evidence type="ECO:0000313" key="2">
    <source>
        <dbReference type="EMBL" id="MEF2967685.1"/>
    </source>
</evidence>
<proteinExistence type="predicted"/>
<evidence type="ECO:0000313" key="3">
    <source>
        <dbReference type="Proteomes" id="UP001306950"/>
    </source>
</evidence>
<dbReference type="EMBL" id="JAZHPZ010000009">
    <property type="protein sequence ID" value="MEF2967685.1"/>
    <property type="molecule type" value="Genomic_DNA"/>
</dbReference>
<keyword evidence="1" id="KW-0732">Signal</keyword>
<reference evidence="2 3" key="1">
    <citation type="submission" date="2024-02" db="EMBL/GenBank/DDBJ databases">
        <title>A nitrogen-fixing paenibacillus bacterium.</title>
        <authorList>
            <person name="Zhang W.L."/>
            <person name="Chen S.F."/>
        </authorList>
    </citation>
    <scope>NUCLEOTIDE SEQUENCE [LARGE SCALE GENOMIC DNA]</scope>
    <source>
        <strain evidence="2 3">M1</strain>
    </source>
</reference>
<protein>
    <submittedName>
        <fullName evidence="2">DUF6612 family protein</fullName>
    </submittedName>
</protein>
<evidence type="ECO:0000256" key="1">
    <source>
        <dbReference type="SAM" id="SignalP"/>
    </source>
</evidence>
<comment type="caution">
    <text evidence="2">The sequence shown here is derived from an EMBL/GenBank/DDBJ whole genome shotgun (WGS) entry which is preliminary data.</text>
</comment>
<sequence length="292" mass="31482">MKKWTVALLGMILALGITACGKENAADNGSAAANEAANQGAVNAAANTAGDETAVPTADELLTKAMDASEQLKSFSMEANISQNIAIAQGDAQQEQKVDITMQVDYVKEPLGMYQVMNMSLGDQGSQNIEQYITKDNIFSKVDGTWVEIPSESRDALIQELEQSASPEVQLEQFKSIAGESAVVLEGDEYILSAELSGDGLKELAKTLLSQSGGEDEQTMALLEQMNIESIKISNAFNKDTYLPTKSSVDIVMDMEAEGQKISLNMVMDTKYSKFNEVAEIEVPQEALDSVQ</sequence>
<dbReference type="Pfam" id="PF20316">
    <property type="entry name" value="DUF6612"/>
    <property type="match status" value="1"/>
</dbReference>
<dbReference type="PROSITE" id="PS51257">
    <property type="entry name" value="PROKAR_LIPOPROTEIN"/>
    <property type="match status" value="1"/>
</dbReference>
<dbReference type="Gene3D" id="2.50.20.20">
    <property type="match status" value="1"/>
</dbReference>